<accession>A0AAD0ULH9</accession>
<proteinExistence type="predicted"/>
<evidence type="ECO:0000256" key="1">
    <source>
        <dbReference type="SAM" id="MobiDB-lite"/>
    </source>
</evidence>
<evidence type="ECO:0000313" key="2">
    <source>
        <dbReference type="EMBL" id="AYV55055.1"/>
    </source>
</evidence>
<organism evidence="2 3">
    <name type="scientific">Leptospira kmetyi</name>
    <dbReference type="NCBI Taxonomy" id="408139"/>
    <lineage>
        <taxon>Bacteria</taxon>
        <taxon>Pseudomonadati</taxon>
        <taxon>Spirochaetota</taxon>
        <taxon>Spirochaetia</taxon>
        <taxon>Leptospirales</taxon>
        <taxon>Leptospiraceae</taxon>
        <taxon>Leptospira</taxon>
    </lineage>
</organism>
<dbReference type="EMBL" id="CP033614">
    <property type="protein sequence ID" value="AYV55055.1"/>
    <property type="molecule type" value="Genomic_DNA"/>
</dbReference>
<gene>
    <name evidence="2" type="ORF">EFP84_05735</name>
</gene>
<reference evidence="2 3" key="1">
    <citation type="submission" date="2018-11" db="EMBL/GenBank/DDBJ databases">
        <title>Complete genome sequence of Leptospira kmetyi isolate LS 001/16 from soil sample associated with a leptospirosis patient in Kelantan.</title>
        <authorList>
            <person name="Muhammad Yusoff F."/>
            <person name="Muhammad Yusoff S."/>
            <person name="Ahmad M.N."/>
            <person name="Yusof N.Y."/>
            <person name="Aziah I."/>
        </authorList>
    </citation>
    <scope>NUCLEOTIDE SEQUENCE [LARGE SCALE GENOMIC DNA]</scope>
    <source>
        <strain evidence="2 3">LS 001/16</strain>
    </source>
</reference>
<dbReference type="Proteomes" id="UP000276407">
    <property type="component" value="Chromosome 1"/>
</dbReference>
<dbReference type="KEGG" id="lkm:EFP84_05735"/>
<dbReference type="AlphaFoldDB" id="A0AAD0ULH9"/>
<name>A0AAD0ULH9_9LEPT</name>
<feature type="region of interest" description="Disordered" evidence="1">
    <location>
        <begin position="47"/>
        <end position="66"/>
    </location>
</feature>
<protein>
    <submittedName>
        <fullName evidence="2">Uncharacterized protein</fullName>
    </submittedName>
</protein>
<evidence type="ECO:0000313" key="3">
    <source>
        <dbReference type="Proteomes" id="UP000276407"/>
    </source>
</evidence>
<sequence>MFPAMQSLMDKSFRIGSDWKEKEKGNVSPCLPFRSFTIRSARTSPIRIKNNTSKNDTNDRETARTSSISVPKYFAKL</sequence>